<name>A0A0S6VT64_9BACT</name>
<accession>A0A0S6VT64</accession>
<evidence type="ECO:0000313" key="3">
    <source>
        <dbReference type="Proteomes" id="UP000030700"/>
    </source>
</evidence>
<dbReference type="STRING" id="1499966.U14_00342"/>
<dbReference type="PANTHER" id="PTHR31270">
    <property type="entry name" value="GLUTAMINYL-PEPTIDE CYCLOTRANSFERASE"/>
    <property type="match status" value="1"/>
</dbReference>
<protein>
    <submittedName>
        <fullName evidence="2">Glutamine cyclotransferase</fullName>
    </submittedName>
</protein>
<dbReference type="HOGENOM" id="CLU_060272_2_2_0"/>
<dbReference type="Proteomes" id="UP000030700">
    <property type="component" value="Unassembled WGS sequence"/>
</dbReference>
<keyword evidence="1" id="KW-0732">Signal</keyword>
<dbReference type="InterPro" id="IPR011044">
    <property type="entry name" value="Quino_amine_DH_bsu"/>
</dbReference>
<keyword evidence="3" id="KW-1185">Reference proteome</keyword>
<gene>
    <name evidence="2" type="ORF">U14_00342</name>
</gene>
<dbReference type="Pfam" id="PF05096">
    <property type="entry name" value="Glu_cyclase_2"/>
    <property type="match status" value="1"/>
</dbReference>
<evidence type="ECO:0000256" key="1">
    <source>
        <dbReference type="SAM" id="SignalP"/>
    </source>
</evidence>
<dbReference type="PANTHER" id="PTHR31270:SF1">
    <property type="entry name" value="GLUTAMINYL-PEPTIDE CYCLOTRANSFERASE"/>
    <property type="match status" value="1"/>
</dbReference>
<proteinExistence type="predicted"/>
<evidence type="ECO:0000313" key="2">
    <source>
        <dbReference type="EMBL" id="GAK49124.1"/>
    </source>
</evidence>
<keyword evidence="2" id="KW-0808">Transferase</keyword>
<dbReference type="SUPFAM" id="SSF50969">
    <property type="entry name" value="YVTN repeat-like/Quinoprotein amine dehydrogenase"/>
    <property type="match status" value="1"/>
</dbReference>
<dbReference type="AlphaFoldDB" id="A0A0S6VT64"/>
<sequence>MHGYIQEYCRFFAITCTLLSVFASSTLAASEQGVKRYTIKILRTLPHDPASFTQGLLYYDGYFYESTGLYSASTLQKIDAMTGKVVSKIPLRGVFAEGLARWDSRLIQLTWQQGVALVYDLRDATPQPQPMFQYHTEGWGLTADERSLIMSDGSSTLYFRNPETFAVERTLQVTNNGVPLRDLNELEWIDGVIYANVWHERHIVQIEPSNGMVLGVIDASPLFDALPPLDTESVLNGIAQNPITGTLFLTGKNWPVLFEVTLISQF</sequence>
<organism evidence="2">
    <name type="scientific">Candidatus Moduliflexus flocculans</name>
    <dbReference type="NCBI Taxonomy" id="1499966"/>
    <lineage>
        <taxon>Bacteria</taxon>
        <taxon>Candidatus Moduliflexota</taxon>
        <taxon>Candidatus Moduliflexia</taxon>
        <taxon>Candidatus Moduliflexales</taxon>
        <taxon>Candidatus Moduliflexaceae</taxon>
    </lineage>
</organism>
<dbReference type="GO" id="GO:0016603">
    <property type="term" value="F:glutaminyl-peptide cyclotransferase activity"/>
    <property type="evidence" value="ECO:0007669"/>
    <property type="project" value="InterPro"/>
</dbReference>
<reference evidence="2" key="1">
    <citation type="journal article" date="2015" name="PeerJ">
        <title>First genomic representation of candidate bacterial phylum KSB3 points to enhanced environmental sensing as a trigger of wastewater bulking.</title>
        <authorList>
            <person name="Sekiguchi Y."/>
            <person name="Ohashi A."/>
            <person name="Parks D.H."/>
            <person name="Yamauchi T."/>
            <person name="Tyson G.W."/>
            <person name="Hugenholtz P."/>
        </authorList>
    </citation>
    <scope>NUCLEOTIDE SEQUENCE [LARGE SCALE GENOMIC DNA]</scope>
</reference>
<feature type="chain" id="PRO_5006631451" evidence="1">
    <location>
        <begin position="29"/>
        <end position="266"/>
    </location>
</feature>
<feature type="signal peptide" evidence="1">
    <location>
        <begin position="1"/>
        <end position="28"/>
    </location>
</feature>
<dbReference type="InterPro" id="IPR007788">
    <property type="entry name" value="QCT"/>
</dbReference>
<dbReference type="EMBL" id="DF820455">
    <property type="protein sequence ID" value="GAK49124.1"/>
    <property type="molecule type" value="Genomic_DNA"/>
</dbReference>